<accession>A0A940PNN3</accession>
<comment type="caution">
    <text evidence="1">The sequence shown here is derived from an EMBL/GenBank/DDBJ whole genome shotgun (WGS) entry which is preliminary data.</text>
</comment>
<organism evidence="1 2">
    <name type="scientific">Leucobacter exalbidus</name>
    <dbReference type="NCBI Taxonomy" id="662960"/>
    <lineage>
        <taxon>Bacteria</taxon>
        <taxon>Bacillati</taxon>
        <taxon>Actinomycetota</taxon>
        <taxon>Actinomycetes</taxon>
        <taxon>Micrococcales</taxon>
        <taxon>Microbacteriaceae</taxon>
        <taxon>Leucobacter</taxon>
    </lineage>
</organism>
<evidence type="ECO:0000313" key="2">
    <source>
        <dbReference type="Proteomes" id="UP000675163"/>
    </source>
</evidence>
<dbReference type="AlphaFoldDB" id="A0A940PNN3"/>
<reference evidence="1" key="1">
    <citation type="submission" date="2021-02" db="EMBL/GenBank/DDBJ databases">
        <title>Sequencing the genomes of 1000 actinobacteria strains.</title>
        <authorList>
            <person name="Klenk H.-P."/>
        </authorList>
    </citation>
    <scope>NUCLEOTIDE SEQUENCE</scope>
    <source>
        <strain evidence="1">DSM 22850</strain>
    </source>
</reference>
<proteinExistence type="predicted"/>
<dbReference type="RefSeq" id="WP_209705386.1">
    <property type="nucleotide sequence ID" value="NZ_JAFIDA010000001.1"/>
</dbReference>
<sequence>MSRIDHRAGGALPVSVRLRELAGRRGPARVVASIALVAAGSVALVGCAASAPAPDNSGSIEVIEQFFDHLEAGEATAAAALTDVDFDAALIDDDLYAASAAIPSDARIVSTVGDGWTGVTAQVEYVLDDQAHPETLELRARTQDGVPKITGLGSHLSVHISLLPYAGTLTINDAFTFTPSEVESGSITLLPARYDFTYADPTGLLEMTDAEDSAFTVQTPTDDLHAIRPTFRPDVEPAVAAEIQRLQGACEDEGLTGPSCPSELVEALRDVADPAAISVSWFRQTGPDLVLTGQEYELAATYLARLEEPRVTVTVSYAGRVTRDEAGTVVLER</sequence>
<protein>
    <submittedName>
        <fullName evidence="1">Uncharacterized protein</fullName>
    </submittedName>
</protein>
<dbReference type="EMBL" id="JAFIDA010000001">
    <property type="protein sequence ID" value="MBP1326498.1"/>
    <property type="molecule type" value="Genomic_DNA"/>
</dbReference>
<keyword evidence="2" id="KW-1185">Reference proteome</keyword>
<gene>
    <name evidence="1" type="ORF">JOF28_001730</name>
</gene>
<name>A0A940PNN3_9MICO</name>
<evidence type="ECO:0000313" key="1">
    <source>
        <dbReference type="EMBL" id="MBP1326498.1"/>
    </source>
</evidence>
<dbReference type="Proteomes" id="UP000675163">
    <property type="component" value="Unassembled WGS sequence"/>
</dbReference>